<dbReference type="SUPFAM" id="SSF46626">
    <property type="entry name" value="Cytochrome c"/>
    <property type="match status" value="1"/>
</dbReference>
<feature type="binding site" description="covalent" evidence="6">
    <location>
        <position position="36"/>
    </location>
    <ligand>
        <name>heme c</name>
        <dbReference type="ChEBI" id="CHEBI:61717"/>
    </ligand>
</feature>
<sequence length="109" mass="11619">MKKNIRSASALLVAGSLLALTLPAQASEAIVKKARCVACHAIDAKRVGPAYKEVAAKYRGDKKAPTQLFDKVRHGGSGNWGTVPMLAHPADKISDDDLQQAIAWILALE</sequence>
<feature type="binding site" description="covalent" evidence="6">
    <location>
        <position position="85"/>
    </location>
    <ligand>
        <name>heme c</name>
        <dbReference type="ChEBI" id="CHEBI:61717"/>
    </ligand>
</feature>
<dbReference type="AlphaFoldDB" id="A0A1R1I5C8"/>
<dbReference type="OrthoDB" id="9814063at2"/>
<dbReference type="GO" id="GO:0020037">
    <property type="term" value="F:heme binding"/>
    <property type="evidence" value="ECO:0007669"/>
    <property type="project" value="InterPro"/>
</dbReference>
<keyword evidence="4" id="KW-0249">Electron transport</keyword>
<dbReference type="Pfam" id="PF00034">
    <property type="entry name" value="Cytochrom_C"/>
    <property type="match status" value="1"/>
</dbReference>
<evidence type="ECO:0000256" key="4">
    <source>
        <dbReference type="ARBA" id="ARBA00022982"/>
    </source>
</evidence>
<dbReference type="PRINTS" id="PR00606">
    <property type="entry name" value="CYTCHROMECID"/>
</dbReference>
<dbReference type="InterPro" id="IPR036909">
    <property type="entry name" value="Cyt_c-like_dom_sf"/>
</dbReference>
<comment type="caution">
    <text evidence="9">The sequence shown here is derived from an EMBL/GenBank/DDBJ whole genome shotgun (WGS) entry which is preliminary data.</text>
</comment>
<evidence type="ECO:0000256" key="3">
    <source>
        <dbReference type="ARBA" id="ARBA00022723"/>
    </source>
</evidence>
<name>A0A1R1I5C8_9RHOO</name>
<evidence type="ECO:0000256" key="6">
    <source>
        <dbReference type="PIRSR" id="PIRSR602324-1"/>
    </source>
</evidence>
<dbReference type="Proteomes" id="UP000187526">
    <property type="component" value="Unassembled WGS sequence"/>
</dbReference>
<evidence type="ECO:0000256" key="7">
    <source>
        <dbReference type="SAM" id="SignalP"/>
    </source>
</evidence>
<dbReference type="RefSeq" id="WP_076095113.1">
    <property type="nucleotide sequence ID" value="NZ_MTHD01000003.1"/>
</dbReference>
<accession>A0A1R1I5C8</accession>
<protein>
    <submittedName>
        <fullName evidence="9">Cytochrome C</fullName>
    </submittedName>
</protein>
<evidence type="ECO:0000256" key="2">
    <source>
        <dbReference type="ARBA" id="ARBA00022617"/>
    </source>
</evidence>
<evidence type="ECO:0000256" key="1">
    <source>
        <dbReference type="ARBA" id="ARBA00022448"/>
    </source>
</evidence>
<keyword evidence="3 6" id="KW-0479">Metal-binding</keyword>
<feature type="signal peptide" evidence="7">
    <location>
        <begin position="1"/>
        <end position="26"/>
    </location>
</feature>
<dbReference type="GO" id="GO:0009055">
    <property type="term" value="F:electron transfer activity"/>
    <property type="evidence" value="ECO:0007669"/>
    <property type="project" value="InterPro"/>
</dbReference>
<keyword evidence="1" id="KW-0813">Transport</keyword>
<dbReference type="GO" id="GO:0005506">
    <property type="term" value="F:iron ion binding"/>
    <property type="evidence" value="ECO:0007669"/>
    <property type="project" value="InterPro"/>
</dbReference>
<keyword evidence="7" id="KW-0732">Signal</keyword>
<keyword evidence="10" id="KW-1185">Reference proteome</keyword>
<dbReference type="InterPro" id="IPR009056">
    <property type="entry name" value="Cyt_c-like_dom"/>
</dbReference>
<keyword evidence="5 6" id="KW-0408">Iron</keyword>
<feature type="domain" description="Cytochrome c" evidence="8">
    <location>
        <begin position="22"/>
        <end position="109"/>
    </location>
</feature>
<dbReference type="Gene3D" id="1.10.760.10">
    <property type="entry name" value="Cytochrome c-like domain"/>
    <property type="match status" value="1"/>
</dbReference>
<evidence type="ECO:0000313" key="10">
    <source>
        <dbReference type="Proteomes" id="UP000187526"/>
    </source>
</evidence>
<proteinExistence type="predicted"/>
<dbReference type="PROSITE" id="PS51007">
    <property type="entry name" value="CYTC"/>
    <property type="match status" value="1"/>
</dbReference>
<gene>
    <name evidence="9" type="ORF">BJN45_10980</name>
</gene>
<reference evidence="9 10" key="1">
    <citation type="submission" date="2016-10" db="EMBL/GenBank/DDBJ databases">
        <title>Alkaliphiles isolated from bioreactors.</title>
        <authorList>
            <person name="Salah Z."/>
            <person name="Rout S.P."/>
            <person name="Humphreys P.N."/>
        </authorList>
    </citation>
    <scope>NUCLEOTIDE SEQUENCE [LARGE SCALE GENOMIC DNA]</scope>
    <source>
        <strain evidence="9 10">ZS02</strain>
    </source>
</reference>
<evidence type="ECO:0000313" key="9">
    <source>
        <dbReference type="EMBL" id="OMG53925.1"/>
    </source>
</evidence>
<feature type="chain" id="PRO_5012209868" evidence="7">
    <location>
        <begin position="27"/>
        <end position="109"/>
    </location>
</feature>
<evidence type="ECO:0000256" key="5">
    <source>
        <dbReference type="ARBA" id="ARBA00023004"/>
    </source>
</evidence>
<comment type="PTM">
    <text evidence="6">Binds 1 heme c group covalently per subunit.</text>
</comment>
<evidence type="ECO:0000259" key="8">
    <source>
        <dbReference type="PROSITE" id="PS51007"/>
    </source>
</evidence>
<dbReference type="InterPro" id="IPR002324">
    <property type="entry name" value="Cyt_c_ID"/>
</dbReference>
<keyword evidence="2 6" id="KW-0349">Heme</keyword>
<dbReference type="EMBL" id="MTHD01000003">
    <property type="protein sequence ID" value="OMG53925.1"/>
    <property type="molecule type" value="Genomic_DNA"/>
</dbReference>
<dbReference type="STRING" id="418702.BJN45_10980"/>
<feature type="binding site" description="covalent" evidence="6">
    <location>
        <position position="40"/>
    </location>
    <ligand>
        <name>heme c</name>
        <dbReference type="ChEBI" id="CHEBI:61717"/>
    </ligand>
</feature>
<organism evidence="9 10">
    <name type="scientific">Azonexus hydrophilus</name>
    <dbReference type="NCBI Taxonomy" id="418702"/>
    <lineage>
        <taxon>Bacteria</taxon>
        <taxon>Pseudomonadati</taxon>
        <taxon>Pseudomonadota</taxon>
        <taxon>Betaproteobacteria</taxon>
        <taxon>Rhodocyclales</taxon>
        <taxon>Azonexaceae</taxon>
        <taxon>Azonexus</taxon>
    </lineage>
</organism>